<sequence>MSETTQNLGLPMVAAAQAQKHVTINEAFAALDGIVQLSVIDTDLPSPPGSPAEGDRYIVGASATGDWAGQEGRVAVYDGGAWVFRLPRAGWRAWVLDEGREIHHDGTGWLAAIAASPSGATVTFQVTEEEVTVSGASVDTAITIPDRAIVFAVSTRTTEAVTGASSYDCGVAAEVGKFGGLLGIAAGSTNSGVVGPTAYFTATPVRLTANGGSFTGGKVRVAIHFMGCGVPAS</sequence>
<dbReference type="InterPro" id="IPR021251">
    <property type="entry name" value="DUF2793"/>
</dbReference>
<dbReference type="EMBL" id="UOEM01000112">
    <property type="protein sequence ID" value="VAW18138.1"/>
    <property type="molecule type" value="Genomic_DNA"/>
</dbReference>
<proteinExistence type="predicted"/>
<gene>
    <name evidence="1" type="ORF">MNBD_ALPHA09-256</name>
</gene>
<reference evidence="1" key="1">
    <citation type="submission" date="2018-06" db="EMBL/GenBank/DDBJ databases">
        <authorList>
            <person name="Zhirakovskaya E."/>
        </authorList>
    </citation>
    <scope>NUCLEOTIDE SEQUENCE</scope>
</reference>
<evidence type="ECO:0000313" key="1">
    <source>
        <dbReference type="EMBL" id="VAW18138.1"/>
    </source>
</evidence>
<dbReference type="Pfam" id="PF10983">
    <property type="entry name" value="DUF2793"/>
    <property type="match status" value="1"/>
</dbReference>
<organism evidence="1">
    <name type="scientific">hydrothermal vent metagenome</name>
    <dbReference type="NCBI Taxonomy" id="652676"/>
    <lineage>
        <taxon>unclassified sequences</taxon>
        <taxon>metagenomes</taxon>
        <taxon>ecological metagenomes</taxon>
    </lineage>
</organism>
<name>A0A3B0TJH8_9ZZZZ</name>
<accession>A0A3B0TJH8</accession>
<dbReference type="AlphaFoldDB" id="A0A3B0TJH8"/>
<protein>
    <submittedName>
        <fullName evidence="1">Uncharacterized protein</fullName>
    </submittedName>
</protein>